<gene>
    <name evidence="1" type="ORF">Dsi01nite_079300</name>
</gene>
<proteinExistence type="predicted"/>
<organism evidence="1 2">
    <name type="scientific">Dactylosporangium siamense</name>
    <dbReference type="NCBI Taxonomy" id="685454"/>
    <lineage>
        <taxon>Bacteria</taxon>
        <taxon>Bacillati</taxon>
        <taxon>Actinomycetota</taxon>
        <taxon>Actinomycetes</taxon>
        <taxon>Micromonosporales</taxon>
        <taxon>Micromonosporaceae</taxon>
        <taxon>Dactylosporangium</taxon>
    </lineage>
</organism>
<evidence type="ECO:0000313" key="2">
    <source>
        <dbReference type="Proteomes" id="UP000660611"/>
    </source>
</evidence>
<protein>
    <submittedName>
        <fullName evidence="1">Uncharacterized protein</fullName>
    </submittedName>
</protein>
<keyword evidence="2" id="KW-1185">Reference proteome</keyword>
<comment type="caution">
    <text evidence="1">The sequence shown here is derived from an EMBL/GenBank/DDBJ whole genome shotgun (WGS) entry which is preliminary data.</text>
</comment>
<name>A0A919PTG6_9ACTN</name>
<reference evidence="1" key="1">
    <citation type="submission" date="2021-01" db="EMBL/GenBank/DDBJ databases">
        <title>Whole genome shotgun sequence of Dactylosporangium siamense NBRC 106093.</title>
        <authorList>
            <person name="Komaki H."/>
            <person name="Tamura T."/>
        </authorList>
    </citation>
    <scope>NUCLEOTIDE SEQUENCE</scope>
    <source>
        <strain evidence="1">NBRC 106093</strain>
    </source>
</reference>
<evidence type="ECO:0000313" key="1">
    <source>
        <dbReference type="EMBL" id="GIG49889.1"/>
    </source>
</evidence>
<dbReference type="AlphaFoldDB" id="A0A919PTG6"/>
<sequence length="90" mass="9141">MAESNPAGWPRPVLDGMPVPWITVVAGGPRVTFGTRTGIGCGTARPDGGARSAATLSPNAPVWVMVAKNGHGAIPRNGVLTLGDLRLRGG</sequence>
<dbReference type="EMBL" id="BONQ01000126">
    <property type="protein sequence ID" value="GIG49889.1"/>
    <property type="molecule type" value="Genomic_DNA"/>
</dbReference>
<dbReference type="Proteomes" id="UP000660611">
    <property type="component" value="Unassembled WGS sequence"/>
</dbReference>
<accession>A0A919PTG6</accession>